<evidence type="ECO:0000256" key="1">
    <source>
        <dbReference type="SAM" id="MobiDB-lite"/>
    </source>
</evidence>
<proteinExistence type="predicted"/>
<sequence>MSTSEMTSTLIRVLPPVTEFNIDEIDDTTWQELELLIQWDRETSINLPNHADSEAGPGLSVGRSLDLLNNQQGDAADTGGNFPCFEDQAELDQRTPTDVKHPGGEDDRLPFLPPPPRPSPRRTSSGTSGRSLPLPCRMQQSNAHTALQEEIRRLREDRLDRLYKYIDNSLQPWAVAVAESMQDWMKLFGTIQGERLAREPLEYEVGEADQQEGNNGIKEMFSWSDRDGSK</sequence>
<protein>
    <submittedName>
        <fullName evidence="2">Uncharacterized protein</fullName>
    </submittedName>
</protein>
<dbReference type="AlphaFoldDB" id="A0A179URW2"/>
<dbReference type="GeneID" id="8503465"/>
<evidence type="ECO:0000313" key="3">
    <source>
        <dbReference type="Proteomes" id="UP000002038"/>
    </source>
</evidence>
<dbReference type="KEGG" id="bgh:BDBG_06410"/>
<reference evidence="3" key="1">
    <citation type="journal article" date="2015" name="PLoS Genet.">
        <title>The dynamic genome and transcriptome of the human fungal pathogen Blastomyces and close relative Emmonsia.</title>
        <authorList>
            <person name="Munoz J.F."/>
            <person name="Gauthier G.M."/>
            <person name="Desjardins C.A."/>
            <person name="Gallo J.E."/>
            <person name="Holder J."/>
            <person name="Sullivan T.D."/>
            <person name="Marty A.J."/>
            <person name="Carmen J.C."/>
            <person name="Chen Z."/>
            <person name="Ding L."/>
            <person name="Gujja S."/>
            <person name="Magrini V."/>
            <person name="Misas E."/>
            <person name="Mitreva M."/>
            <person name="Priest M."/>
            <person name="Saif S."/>
            <person name="Whiston E.A."/>
            <person name="Young S."/>
            <person name="Zeng Q."/>
            <person name="Goldman W.E."/>
            <person name="Mardis E.R."/>
            <person name="Taylor J.W."/>
            <person name="McEwen J.G."/>
            <person name="Clay O.K."/>
            <person name="Klein B.S."/>
            <person name="Cuomo C.A."/>
        </authorList>
    </citation>
    <scope>NUCLEOTIDE SEQUENCE [LARGE SCALE GENOMIC DNA]</scope>
    <source>
        <strain evidence="3">SLH14081</strain>
    </source>
</reference>
<evidence type="ECO:0000313" key="2">
    <source>
        <dbReference type="EMBL" id="OAT10590.1"/>
    </source>
</evidence>
<feature type="compositionally biased region" description="Low complexity" evidence="1">
    <location>
        <begin position="121"/>
        <end position="135"/>
    </location>
</feature>
<gene>
    <name evidence="2" type="ORF">BDBG_06410</name>
</gene>
<feature type="region of interest" description="Disordered" evidence="1">
    <location>
        <begin position="94"/>
        <end position="136"/>
    </location>
</feature>
<organism evidence="2 3">
    <name type="scientific">Blastomyces gilchristii (strain SLH14081)</name>
    <name type="common">Blastomyces dermatitidis</name>
    <dbReference type="NCBI Taxonomy" id="559298"/>
    <lineage>
        <taxon>Eukaryota</taxon>
        <taxon>Fungi</taxon>
        <taxon>Dikarya</taxon>
        <taxon>Ascomycota</taxon>
        <taxon>Pezizomycotina</taxon>
        <taxon>Eurotiomycetes</taxon>
        <taxon>Eurotiomycetidae</taxon>
        <taxon>Onygenales</taxon>
        <taxon>Ajellomycetaceae</taxon>
        <taxon>Blastomyces</taxon>
    </lineage>
</organism>
<dbReference type="RefSeq" id="XP_031579412.1">
    <property type="nucleotide sequence ID" value="XM_031722598.1"/>
</dbReference>
<dbReference type="EMBL" id="GG657460">
    <property type="protein sequence ID" value="OAT10590.1"/>
    <property type="molecule type" value="Genomic_DNA"/>
</dbReference>
<feature type="region of interest" description="Disordered" evidence="1">
    <location>
        <begin position="207"/>
        <end position="230"/>
    </location>
</feature>
<accession>A0A179URW2</accession>
<keyword evidence="3" id="KW-1185">Reference proteome</keyword>
<feature type="compositionally biased region" description="Basic and acidic residues" evidence="1">
    <location>
        <begin position="94"/>
        <end position="109"/>
    </location>
</feature>
<name>A0A179URW2_BLAGS</name>
<dbReference type="Proteomes" id="UP000002038">
    <property type="component" value="Unassembled WGS sequence"/>
</dbReference>
<dbReference type="VEuPathDB" id="FungiDB:BDBG_06410"/>